<dbReference type="Proteomes" id="UP001156215">
    <property type="component" value="Chromosome"/>
</dbReference>
<dbReference type="AlphaFoldDB" id="A0A9E9M0H3"/>
<gene>
    <name evidence="2" type="ORF">NB640_04640</name>
</gene>
<name>A0A9E9M0H3_9BURK</name>
<organism evidence="2 3">
    <name type="scientific">Oxalobacter vibrioformis</name>
    <dbReference type="NCBI Taxonomy" id="933080"/>
    <lineage>
        <taxon>Bacteria</taxon>
        <taxon>Pseudomonadati</taxon>
        <taxon>Pseudomonadota</taxon>
        <taxon>Betaproteobacteria</taxon>
        <taxon>Burkholderiales</taxon>
        <taxon>Oxalobacteraceae</taxon>
        <taxon>Oxalobacter</taxon>
    </lineage>
</organism>
<sequence>MTYLKDLYNQTEKAYENAQETQQQANRQIQALLPAGESKVAYGRWVRCPNTRTWRRRKNESAEEGQKAITDIYGDRGSVESDDASVLTEQDEFLKIKNIY</sequence>
<protein>
    <submittedName>
        <fullName evidence="2">Uncharacterized protein</fullName>
    </submittedName>
</protein>
<evidence type="ECO:0000313" key="2">
    <source>
        <dbReference type="EMBL" id="WAW10929.1"/>
    </source>
</evidence>
<keyword evidence="3" id="KW-1185">Reference proteome</keyword>
<dbReference type="EMBL" id="CP098242">
    <property type="protein sequence ID" value="WAW10929.1"/>
    <property type="molecule type" value="Genomic_DNA"/>
</dbReference>
<feature type="region of interest" description="Disordered" evidence="1">
    <location>
        <begin position="57"/>
        <end position="84"/>
    </location>
</feature>
<accession>A0A9E9M0H3</accession>
<evidence type="ECO:0000256" key="1">
    <source>
        <dbReference type="SAM" id="MobiDB-lite"/>
    </source>
</evidence>
<dbReference type="KEGG" id="ovb:NB640_04640"/>
<proteinExistence type="predicted"/>
<dbReference type="RefSeq" id="WP_269310004.1">
    <property type="nucleotide sequence ID" value="NZ_CP098242.1"/>
</dbReference>
<reference evidence="2" key="1">
    <citation type="journal article" date="2022" name="Front. Microbiol.">
        <title>New perspectives on an old grouping: The genomic and phenotypic variability of Oxalobacter formigenes and the implications for calcium oxalate stone prevention.</title>
        <authorList>
            <person name="Chmiel J.A."/>
            <person name="Carr C."/>
            <person name="Stuivenberg G.A."/>
            <person name="Venema R."/>
            <person name="Chanyi R.M."/>
            <person name="Al K.F."/>
            <person name="Giguere D."/>
            <person name="Say H."/>
            <person name="Akouris P.P."/>
            <person name="Dominguez Romero S.A."/>
            <person name="Kwong A."/>
            <person name="Tai V."/>
            <person name="Koval S.F."/>
            <person name="Razvi H."/>
            <person name="Bjazevic J."/>
            <person name="Burton J.P."/>
        </authorList>
    </citation>
    <scope>NUCLEOTIDE SEQUENCE</scope>
    <source>
        <strain evidence="2">WoOx3</strain>
    </source>
</reference>
<evidence type="ECO:0000313" key="3">
    <source>
        <dbReference type="Proteomes" id="UP001156215"/>
    </source>
</evidence>